<dbReference type="EMBL" id="BSXW01000127">
    <property type="protein sequence ID" value="GMF12629.1"/>
    <property type="molecule type" value="Genomic_DNA"/>
</dbReference>
<comment type="caution">
    <text evidence="1">The sequence shown here is derived from an EMBL/GenBank/DDBJ whole genome shotgun (WGS) entry which is preliminary data.</text>
</comment>
<organism evidence="1 2">
    <name type="scientific">Phytophthora lilii</name>
    <dbReference type="NCBI Taxonomy" id="2077276"/>
    <lineage>
        <taxon>Eukaryota</taxon>
        <taxon>Sar</taxon>
        <taxon>Stramenopiles</taxon>
        <taxon>Oomycota</taxon>
        <taxon>Peronosporomycetes</taxon>
        <taxon>Peronosporales</taxon>
        <taxon>Peronosporaceae</taxon>
        <taxon>Phytophthora</taxon>
    </lineage>
</organism>
<evidence type="ECO:0000313" key="2">
    <source>
        <dbReference type="Proteomes" id="UP001165083"/>
    </source>
</evidence>
<dbReference type="Proteomes" id="UP001165083">
    <property type="component" value="Unassembled WGS sequence"/>
</dbReference>
<keyword evidence="2" id="KW-1185">Reference proteome</keyword>
<reference evidence="1" key="1">
    <citation type="submission" date="2023-04" db="EMBL/GenBank/DDBJ databases">
        <title>Phytophthora lilii NBRC 32176.</title>
        <authorList>
            <person name="Ichikawa N."/>
            <person name="Sato H."/>
            <person name="Tonouchi N."/>
        </authorList>
    </citation>
    <scope>NUCLEOTIDE SEQUENCE</scope>
    <source>
        <strain evidence="1">NBRC 32176</strain>
    </source>
</reference>
<dbReference type="AlphaFoldDB" id="A0A9W6WPK7"/>
<gene>
    <name evidence="1" type="ORF">Plil01_000321000</name>
</gene>
<sequence>MQLLYVLYYQIFDIMYLYGKANSKLEAIYDKKVTYVAGISYILLHQLDVRAAVSLWPKMANNDAYYLSRMTWMLSSLSVFMWSLTQGDPTHYVVKSSAECALNASECNETRNALMQHYMALAIFLVQSNCLRTHPDRAVSSKST</sequence>
<evidence type="ECO:0000313" key="1">
    <source>
        <dbReference type="EMBL" id="GMF12629.1"/>
    </source>
</evidence>
<protein>
    <submittedName>
        <fullName evidence="1">Unnamed protein product</fullName>
    </submittedName>
</protein>
<name>A0A9W6WPK7_9STRA</name>
<proteinExistence type="predicted"/>
<dbReference type="OrthoDB" id="108788at2759"/>
<accession>A0A9W6WPK7</accession>